<feature type="coiled-coil region" evidence="1">
    <location>
        <begin position="257"/>
        <end position="284"/>
    </location>
</feature>
<proteinExistence type="predicted"/>
<dbReference type="EMBL" id="JADGJW010001602">
    <property type="protein sequence ID" value="KAJ3202234.1"/>
    <property type="molecule type" value="Genomic_DNA"/>
</dbReference>
<organism evidence="3 4">
    <name type="scientific">Clydaea vesicula</name>
    <dbReference type="NCBI Taxonomy" id="447962"/>
    <lineage>
        <taxon>Eukaryota</taxon>
        <taxon>Fungi</taxon>
        <taxon>Fungi incertae sedis</taxon>
        <taxon>Chytridiomycota</taxon>
        <taxon>Chytridiomycota incertae sedis</taxon>
        <taxon>Chytridiomycetes</taxon>
        <taxon>Lobulomycetales</taxon>
        <taxon>Lobulomycetaceae</taxon>
        <taxon>Clydaea</taxon>
    </lineage>
</organism>
<feature type="coiled-coil region" evidence="1">
    <location>
        <begin position="172"/>
        <end position="203"/>
    </location>
</feature>
<feature type="coiled-coil region" evidence="1">
    <location>
        <begin position="454"/>
        <end position="492"/>
    </location>
</feature>
<keyword evidence="4" id="KW-1185">Reference proteome</keyword>
<dbReference type="AlphaFoldDB" id="A0AAD5TTA4"/>
<feature type="compositionally biased region" description="Polar residues" evidence="2">
    <location>
        <begin position="396"/>
        <end position="405"/>
    </location>
</feature>
<feature type="compositionally biased region" description="Polar residues" evidence="2">
    <location>
        <begin position="32"/>
        <end position="41"/>
    </location>
</feature>
<feature type="non-terminal residue" evidence="3">
    <location>
        <position position="1"/>
    </location>
</feature>
<gene>
    <name evidence="3" type="ORF">HK099_001950</name>
</gene>
<evidence type="ECO:0000256" key="1">
    <source>
        <dbReference type="SAM" id="Coils"/>
    </source>
</evidence>
<dbReference type="Proteomes" id="UP001211065">
    <property type="component" value="Unassembled WGS sequence"/>
</dbReference>
<feature type="compositionally biased region" description="Polar residues" evidence="2">
    <location>
        <begin position="1"/>
        <end position="11"/>
    </location>
</feature>
<feature type="coiled-coil region" evidence="1">
    <location>
        <begin position="324"/>
        <end position="351"/>
    </location>
</feature>
<feature type="region of interest" description="Disordered" evidence="2">
    <location>
        <begin position="364"/>
        <end position="416"/>
    </location>
</feature>
<evidence type="ECO:0000313" key="3">
    <source>
        <dbReference type="EMBL" id="KAJ3202234.1"/>
    </source>
</evidence>
<keyword evidence="1" id="KW-0175">Coiled coil</keyword>
<name>A0AAD5TTA4_9FUNG</name>
<evidence type="ECO:0000256" key="2">
    <source>
        <dbReference type="SAM" id="MobiDB-lite"/>
    </source>
</evidence>
<sequence length="560" mass="64745">MSSPVVQANLESHSKAVEASVNSGGGVPANKTLEQATTLNKKSSKQKPAPDAVTPAVNNQYSDFKEQRLAELVEKLQSEAVVKDLLAESQKIEEQIFLGENEVFHKNEEAFFMVQDENETLCLKTLHNEDVKALKALHEQQVQDVLKRKAAKRFQRQQQREVKALYNKTHEQDIAYKKIEEVKKKLAEHRERTEKLIDHIEERHVKQIKQFNAAEARRIADQKLLVELKVAHLTEEQKIAAIKENQSKINHQKALDKKKLDQIREQQRRELRHLKEEFSNMNSTQILEEQDMINKHKLDYLLEKEKITATESSIKVIKLQAENQIELTKLINQQKQQLRQLRRAQKTRKAKRFKHWSAIIQRDLLKKNGGDQRSTNASNFQSSDASQSSSVGSHSLPESQTLTRQSSDKNLNKNLPLKNNLDLLGEEDEEDDTQSVVSLDTQQQNAEEKLQTMVKGLIELKNSQEEELEKLRKKIKEEKQAKEEEFQKLMMELDWQKDVNLKDLKIADEAEINEAITVQERELEMESHIRQAEVKALMERKVLKNLLDSVVDGVISIDPK</sequence>
<feature type="region of interest" description="Disordered" evidence="2">
    <location>
        <begin position="1"/>
        <end position="57"/>
    </location>
</feature>
<protein>
    <submittedName>
        <fullName evidence="3">Uncharacterized protein</fullName>
    </submittedName>
</protein>
<evidence type="ECO:0000313" key="4">
    <source>
        <dbReference type="Proteomes" id="UP001211065"/>
    </source>
</evidence>
<feature type="compositionally biased region" description="Low complexity" evidence="2">
    <location>
        <begin position="378"/>
        <end position="395"/>
    </location>
</feature>
<comment type="caution">
    <text evidence="3">The sequence shown here is derived from an EMBL/GenBank/DDBJ whole genome shotgun (WGS) entry which is preliminary data.</text>
</comment>
<accession>A0AAD5TTA4</accession>
<reference evidence="3" key="1">
    <citation type="submission" date="2020-05" db="EMBL/GenBank/DDBJ databases">
        <title>Phylogenomic resolution of chytrid fungi.</title>
        <authorList>
            <person name="Stajich J.E."/>
            <person name="Amses K."/>
            <person name="Simmons R."/>
            <person name="Seto K."/>
            <person name="Myers J."/>
            <person name="Bonds A."/>
            <person name="Quandt C.A."/>
            <person name="Barry K."/>
            <person name="Liu P."/>
            <person name="Grigoriev I."/>
            <person name="Longcore J.E."/>
            <person name="James T.Y."/>
        </authorList>
    </citation>
    <scope>NUCLEOTIDE SEQUENCE</scope>
    <source>
        <strain evidence="3">JEL0476</strain>
    </source>
</reference>